<dbReference type="STRING" id="1348612.A0A397JLF7"/>
<dbReference type="Gene3D" id="1.10.510.10">
    <property type="entry name" value="Transferase(Phosphotransferase) domain 1"/>
    <property type="match status" value="1"/>
</dbReference>
<evidence type="ECO:0000259" key="1">
    <source>
        <dbReference type="PROSITE" id="PS50011"/>
    </source>
</evidence>
<keyword evidence="3" id="KW-1185">Reference proteome</keyword>
<name>A0A397JLF7_9GLOM</name>
<dbReference type="GO" id="GO:0004672">
    <property type="term" value="F:protein kinase activity"/>
    <property type="evidence" value="ECO:0007669"/>
    <property type="project" value="InterPro"/>
</dbReference>
<dbReference type="Proteomes" id="UP000266861">
    <property type="component" value="Unassembled WGS sequence"/>
</dbReference>
<gene>
    <name evidence="2" type="ORF">Glove_57g12</name>
</gene>
<dbReference type="SUPFAM" id="SSF56112">
    <property type="entry name" value="Protein kinase-like (PK-like)"/>
    <property type="match status" value="1"/>
</dbReference>
<dbReference type="EMBL" id="PQFF01000054">
    <property type="protein sequence ID" value="RHZ86014.1"/>
    <property type="molecule type" value="Genomic_DNA"/>
</dbReference>
<proteinExistence type="predicted"/>
<dbReference type="InterPro" id="IPR011009">
    <property type="entry name" value="Kinase-like_dom_sf"/>
</dbReference>
<dbReference type="InterPro" id="IPR001245">
    <property type="entry name" value="Ser-Thr/Tyr_kinase_cat_dom"/>
</dbReference>
<dbReference type="PROSITE" id="PS50011">
    <property type="entry name" value="PROTEIN_KINASE_DOM"/>
    <property type="match status" value="1"/>
</dbReference>
<evidence type="ECO:0000313" key="3">
    <source>
        <dbReference type="Proteomes" id="UP000266861"/>
    </source>
</evidence>
<dbReference type="OrthoDB" id="10261027at2759"/>
<sequence length="280" mass="33183">MLSAISEESEVHQERLIIKRSEDQERINVLKKRVVDNANEILPISEESEVHQERLIIKRSEDQERINVLKKRVVDNANEILPKFTLSKGYQKNPRFFGRRIIIKRSKDVQERINKERRKSVKKTNEIFQPLFNNKRQNKAFSVPPPISEIKRHRKSEKNDNILKFYGITKQETENTNSYMIVLEYANNGSFRQYLKKKFQKLNWNLKLNLAKQIASALMNLYDNNIIHGKLTSESILIHNGTIKLNYFGINYLKSLTPDIFIPIQYTDFRYLELFSISIR</sequence>
<dbReference type="GO" id="GO:0005737">
    <property type="term" value="C:cytoplasm"/>
    <property type="evidence" value="ECO:0007669"/>
    <property type="project" value="TreeGrafter"/>
</dbReference>
<organism evidence="2 3">
    <name type="scientific">Diversispora epigaea</name>
    <dbReference type="NCBI Taxonomy" id="1348612"/>
    <lineage>
        <taxon>Eukaryota</taxon>
        <taxon>Fungi</taxon>
        <taxon>Fungi incertae sedis</taxon>
        <taxon>Mucoromycota</taxon>
        <taxon>Glomeromycotina</taxon>
        <taxon>Glomeromycetes</taxon>
        <taxon>Diversisporales</taxon>
        <taxon>Diversisporaceae</taxon>
        <taxon>Diversispora</taxon>
    </lineage>
</organism>
<dbReference type="GO" id="GO:0007165">
    <property type="term" value="P:signal transduction"/>
    <property type="evidence" value="ECO:0007669"/>
    <property type="project" value="TreeGrafter"/>
</dbReference>
<dbReference type="PANTHER" id="PTHR23257">
    <property type="entry name" value="SERINE-THREONINE PROTEIN KINASE"/>
    <property type="match status" value="1"/>
</dbReference>
<accession>A0A397JLF7</accession>
<dbReference type="InterPro" id="IPR000719">
    <property type="entry name" value="Prot_kinase_dom"/>
</dbReference>
<dbReference type="AlphaFoldDB" id="A0A397JLF7"/>
<dbReference type="InterPro" id="IPR050167">
    <property type="entry name" value="Ser_Thr_protein_kinase"/>
</dbReference>
<dbReference type="PANTHER" id="PTHR23257:SF963">
    <property type="entry name" value="AT08303P"/>
    <property type="match status" value="1"/>
</dbReference>
<evidence type="ECO:0000313" key="2">
    <source>
        <dbReference type="EMBL" id="RHZ86014.1"/>
    </source>
</evidence>
<dbReference type="Pfam" id="PF07714">
    <property type="entry name" value="PK_Tyr_Ser-Thr"/>
    <property type="match status" value="1"/>
</dbReference>
<comment type="caution">
    <text evidence="2">The sequence shown here is derived from an EMBL/GenBank/DDBJ whole genome shotgun (WGS) entry which is preliminary data.</text>
</comment>
<dbReference type="GO" id="GO:0005524">
    <property type="term" value="F:ATP binding"/>
    <property type="evidence" value="ECO:0007669"/>
    <property type="project" value="InterPro"/>
</dbReference>
<protein>
    <recommendedName>
        <fullName evidence="1">Protein kinase domain-containing protein</fullName>
    </recommendedName>
</protein>
<feature type="domain" description="Protein kinase" evidence="1">
    <location>
        <begin position="86"/>
        <end position="280"/>
    </location>
</feature>
<reference evidence="2 3" key="1">
    <citation type="submission" date="2018-08" db="EMBL/GenBank/DDBJ databases">
        <title>Genome and evolution of the arbuscular mycorrhizal fungus Diversispora epigaea (formerly Glomus versiforme) and its bacterial endosymbionts.</title>
        <authorList>
            <person name="Sun X."/>
            <person name="Fei Z."/>
            <person name="Harrison M."/>
        </authorList>
    </citation>
    <scope>NUCLEOTIDE SEQUENCE [LARGE SCALE GENOMIC DNA]</scope>
    <source>
        <strain evidence="2 3">IT104</strain>
    </source>
</reference>